<evidence type="ECO:0000259" key="15">
    <source>
        <dbReference type="Pfam" id="PF02910"/>
    </source>
</evidence>
<dbReference type="InterPro" id="IPR015939">
    <property type="entry name" value="Fum_Rdtase/Succ_DH_flav-like_C"/>
</dbReference>
<evidence type="ECO:0000313" key="17">
    <source>
        <dbReference type="Proteomes" id="UP000019109"/>
    </source>
</evidence>
<accession>W4V836</accession>
<gene>
    <name evidence="16" type="ORF">JCM21531_2386</name>
</gene>
<keyword evidence="6 13" id="KW-0285">Flavoprotein</keyword>
<dbReference type="UniPathway" id="UPA00253">
    <property type="reaction ID" value="UER00326"/>
</dbReference>
<evidence type="ECO:0000256" key="6">
    <source>
        <dbReference type="ARBA" id="ARBA00022630"/>
    </source>
</evidence>
<comment type="similarity">
    <text evidence="3 13">Belongs to the FAD-dependent oxidoreductase 2 family. NadB subfamily.</text>
</comment>
<dbReference type="GO" id="GO:0008734">
    <property type="term" value="F:L-aspartate oxidase activity"/>
    <property type="evidence" value="ECO:0007669"/>
    <property type="project" value="UniProtKB-UniRule"/>
</dbReference>
<dbReference type="PANTHER" id="PTHR42716:SF2">
    <property type="entry name" value="L-ASPARTATE OXIDASE, CHLOROPLASTIC"/>
    <property type="match status" value="1"/>
</dbReference>
<evidence type="ECO:0000256" key="4">
    <source>
        <dbReference type="ARBA" id="ARBA00012173"/>
    </source>
</evidence>
<dbReference type="SUPFAM" id="SSF51905">
    <property type="entry name" value="FAD/NAD(P)-binding domain"/>
    <property type="match status" value="1"/>
</dbReference>
<feature type="domain" description="FAD-dependent oxidoreductase 2 FAD-binding" evidence="14">
    <location>
        <begin position="21"/>
        <end position="392"/>
    </location>
</feature>
<feature type="domain" description="Fumarate reductase/succinate dehydrogenase flavoprotein-like C-terminal" evidence="15">
    <location>
        <begin position="440"/>
        <end position="525"/>
    </location>
</feature>
<evidence type="ECO:0000256" key="7">
    <source>
        <dbReference type="ARBA" id="ARBA00022642"/>
    </source>
</evidence>
<feature type="active site" description="Proton acceptor" evidence="12">
    <location>
        <position position="290"/>
    </location>
</feature>
<dbReference type="InterPro" id="IPR037099">
    <property type="entry name" value="Fum_R/Succ_DH_flav-like_C_sf"/>
</dbReference>
<dbReference type="RefSeq" id="WP_038289056.1">
    <property type="nucleotide sequence ID" value="NZ_BAVR01000027.1"/>
</dbReference>
<comment type="subcellular location">
    <subcellularLocation>
        <location evidence="13">Cytoplasm</location>
    </subcellularLocation>
</comment>
<dbReference type="PIRSF" id="PIRSF000171">
    <property type="entry name" value="SDHA_APRA_LASPO"/>
    <property type="match status" value="1"/>
</dbReference>
<comment type="caution">
    <text evidence="16">The sequence shown here is derived from an EMBL/GenBank/DDBJ whole genome shotgun (WGS) entry which is preliminary data.</text>
</comment>
<dbReference type="NCBIfam" id="NF004820">
    <property type="entry name" value="PRK06175.1"/>
    <property type="match status" value="1"/>
</dbReference>
<dbReference type="Gene3D" id="3.90.700.10">
    <property type="entry name" value="Succinate dehydrogenase/fumarate reductase flavoprotein, catalytic domain"/>
    <property type="match status" value="1"/>
</dbReference>
<dbReference type="Pfam" id="PF00890">
    <property type="entry name" value="FAD_binding_2"/>
    <property type="match status" value="1"/>
</dbReference>
<dbReference type="SUPFAM" id="SSF56425">
    <property type="entry name" value="Succinate dehydrogenase/fumarate reductase flavoprotein, catalytic domain"/>
    <property type="match status" value="1"/>
</dbReference>
<proteinExistence type="inferred from homology"/>
<dbReference type="Pfam" id="PF02910">
    <property type="entry name" value="Succ_DH_flav_C"/>
    <property type="match status" value="1"/>
</dbReference>
<dbReference type="Gene3D" id="1.20.58.100">
    <property type="entry name" value="Fumarate reductase/succinate dehydrogenase flavoprotein-like, C-terminal domain"/>
    <property type="match status" value="1"/>
</dbReference>
<evidence type="ECO:0000256" key="1">
    <source>
        <dbReference type="ARBA" id="ARBA00001974"/>
    </source>
</evidence>
<protein>
    <recommendedName>
        <fullName evidence="5 11">L-aspartate oxidase</fullName>
        <ecNumber evidence="4 11">1.4.3.16</ecNumber>
    </recommendedName>
</protein>
<dbReference type="Gene3D" id="3.50.50.60">
    <property type="entry name" value="FAD/NAD(P)-binding domain"/>
    <property type="match status" value="1"/>
</dbReference>
<dbReference type="NCBIfam" id="TIGR00551">
    <property type="entry name" value="nadB"/>
    <property type="match status" value="1"/>
</dbReference>
<evidence type="ECO:0000256" key="11">
    <source>
        <dbReference type="NCBIfam" id="TIGR00551"/>
    </source>
</evidence>
<dbReference type="FunFam" id="3.90.700.10:FF:000002">
    <property type="entry name" value="L-aspartate oxidase"/>
    <property type="match status" value="1"/>
</dbReference>
<dbReference type="PANTHER" id="PTHR42716">
    <property type="entry name" value="L-ASPARTATE OXIDASE"/>
    <property type="match status" value="1"/>
</dbReference>
<reference evidence="16" key="1">
    <citation type="journal article" date="2014" name="Genome Announc.">
        <title>Draft Genome Sequence of Clostridium straminisolvens Strain JCM 21531T, Isolated from a Cellulose-Degrading Bacterial Community.</title>
        <authorList>
            <person name="Yuki M."/>
            <person name="Oshima K."/>
            <person name="Suda W."/>
            <person name="Sakamoto M."/>
            <person name="Kitamura K."/>
            <person name="Iida T."/>
            <person name="Hattori M."/>
            <person name="Ohkuma M."/>
        </authorList>
    </citation>
    <scope>NUCLEOTIDE SEQUENCE [LARGE SCALE GENOMIC DNA]</scope>
    <source>
        <strain evidence="16">JCM 21531</strain>
    </source>
</reference>
<dbReference type="AlphaFoldDB" id="W4V836"/>
<dbReference type="InterPro" id="IPR005288">
    <property type="entry name" value="NadB"/>
</dbReference>
<comment type="pathway">
    <text evidence="2 13">Cofactor biosynthesis; NAD(+) biosynthesis; iminoaspartate from L-aspartate (oxidase route): step 1/1.</text>
</comment>
<evidence type="ECO:0000259" key="14">
    <source>
        <dbReference type="Pfam" id="PF00890"/>
    </source>
</evidence>
<dbReference type="EC" id="1.4.3.16" evidence="4 11"/>
<evidence type="ECO:0000256" key="9">
    <source>
        <dbReference type="ARBA" id="ARBA00023002"/>
    </source>
</evidence>
<dbReference type="InterPro" id="IPR027477">
    <property type="entry name" value="Succ_DH/fumarate_Rdtase_cat_sf"/>
</dbReference>
<dbReference type="GO" id="GO:0005737">
    <property type="term" value="C:cytoplasm"/>
    <property type="evidence" value="ECO:0007669"/>
    <property type="project" value="UniProtKB-SubCell"/>
</dbReference>
<evidence type="ECO:0000313" key="16">
    <source>
        <dbReference type="EMBL" id="GAE88904.1"/>
    </source>
</evidence>
<dbReference type="PRINTS" id="PR00368">
    <property type="entry name" value="FADPNR"/>
</dbReference>
<comment type="function">
    <text evidence="13">Catalyzes the oxidation of L-aspartate to iminoaspartate.</text>
</comment>
<comment type="catalytic activity">
    <reaction evidence="10">
        <text>L-aspartate + O2 = iminosuccinate + H2O2</text>
        <dbReference type="Rhea" id="RHEA:25876"/>
        <dbReference type="ChEBI" id="CHEBI:15379"/>
        <dbReference type="ChEBI" id="CHEBI:16240"/>
        <dbReference type="ChEBI" id="CHEBI:29991"/>
        <dbReference type="ChEBI" id="CHEBI:77875"/>
        <dbReference type="EC" id="1.4.3.16"/>
    </reaction>
    <physiologicalReaction direction="left-to-right" evidence="10">
        <dbReference type="Rhea" id="RHEA:25877"/>
    </physiologicalReaction>
</comment>
<evidence type="ECO:0000256" key="3">
    <source>
        <dbReference type="ARBA" id="ARBA00008562"/>
    </source>
</evidence>
<comment type="cofactor">
    <cofactor evidence="1 13">
        <name>FAD</name>
        <dbReference type="ChEBI" id="CHEBI:57692"/>
    </cofactor>
</comment>
<dbReference type="GO" id="GO:0033765">
    <property type="term" value="F:steroid dehydrogenase activity, acting on the CH-CH group of donors"/>
    <property type="evidence" value="ECO:0007669"/>
    <property type="project" value="UniProtKB-ARBA"/>
</dbReference>
<evidence type="ECO:0000256" key="10">
    <source>
        <dbReference type="ARBA" id="ARBA00048305"/>
    </source>
</evidence>
<name>W4V836_9FIRM</name>
<dbReference type="NCBIfam" id="NF005701">
    <property type="entry name" value="PRK07512.1"/>
    <property type="match status" value="1"/>
</dbReference>
<keyword evidence="17" id="KW-1185">Reference proteome</keyword>
<keyword evidence="7 13" id="KW-0662">Pyridine nucleotide biosynthesis</keyword>
<keyword evidence="9 13" id="KW-0560">Oxidoreductase</keyword>
<dbReference type="SUPFAM" id="SSF46977">
    <property type="entry name" value="Succinate dehydrogenase/fumarate reductase flavoprotein C-terminal domain"/>
    <property type="match status" value="1"/>
</dbReference>
<dbReference type="InterPro" id="IPR003953">
    <property type="entry name" value="FAD-dep_OxRdtase_2_FAD-bd"/>
</dbReference>
<dbReference type="InterPro" id="IPR036188">
    <property type="entry name" value="FAD/NAD-bd_sf"/>
</dbReference>
<evidence type="ECO:0000256" key="13">
    <source>
        <dbReference type="RuleBase" id="RU362049"/>
    </source>
</evidence>
<evidence type="ECO:0000256" key="2">
    <source>
        <dbReference type="ARBA" id="ARBA00004950"/>
    </source>
</evidence>
<dbReference type="STRING" id="1294263.JCM21531_2386"/>
<evidence type="ECO:0000256" key="12">
    <source>
        <dbReference type="PIRSR" id="PIRSR000171-1"/>
    </source>
</evidence>
<dbReference type="EMBL" id="BAVR01000027">
    <property type="protein sequence ID" value="GAE88904.1"/>
    <property type="molecule type" value="Genomic_DNA"/>
</dbReference>
<evidence type="ECO:0000256" key="5">
    <source>
        <dbReference type="ARBA" id="ARBA00021901"/>
    </source>
</evidence>
<sequence length="532" mass="59575">MDEGRYLVDFDTEKIPTEFHDVVIIGSGIAGVYTALEIPEKYDVAILTKETIEISNSVLAQGGIAVSLDKGDSPELHFKDTIYAGAGLCDEQSVWVLVNEAAANIDTLCKFGVNFDRKSKDELSLTREGAHSKNRIIHAGDTTGKEVCDKLISVVRTRENVKIKERVAAIDLITENNVCKGVLAYDEDSSSYIFYRAHVVVCATGGFGQLYSNTTNPDVATGDGVGLAYRAGAELMDLEFVQFHPTVLFHPDNKSFLISEAVRGEGAILRNVKGERFMPKYHELKELAPRDIVSRSIFHEMKKTNSTHVYLDITFKDKEYLEHRFPNIYKTCLSYGIDIAKDYIPVAPAEHYCMGGIRTDVFGRTNIKGFYACGEVACNGIHGANRLASNSLLEGLVFGHKIGKEVANIVENCRDKTLKVSIKAQTNRVAKDIDANQIKKDIQETMTQYVGIVREKEGLEKAKKKVDEYYGLIKNMKNTGVGDFELQNIVLLSRLVIETALERKESRGAHFRLDYQKTDDENWKRNIIKRKF</sequence>
<keyword evidence="8 13" id="KW-0274">FAD</keyword>
<organism evidence="16 17">
    <name type="scientific">Acetivibrio straminisolvens JCM 21531</name>
    <dbReference type="NCBI Taxonomy" id="1294263"/>
    <lineage>
        <taxon>Bacteria</taxon>
        <taxon>Bacillati</taxon>
        <taxon>Bacillota</taxon>
        <taxon>Clostridia</taxon>
        <taxon>Eubacteriales</taxon>
        <taxon>Oscillospiraceae</taxon>
        <taxon>Acetivibrio</taxon>
    </lineage>
</organism>
<dbReference type="GO" id="GO:0034628">
    <property type="term" value="P:'de novo' NAD+ biosynthetic process from L-aspartate"/>
    <property type="evidence" value="ECO:0007669"/>
    <property type="project" value="TreeGrafter"/>
</dbReference>
<dbReference type="Proteomes" id="UP000019109">
    <property type="component" value="Unassembled WGS sequence"/>
</dbReference>
<evidence type="ECO:0000256" key="8">
    <source>
        <dbReference type="ARBA" id="ARBA00022827"/>
    </source>
</evidence>
<dbReference type="OrthoDB" id="9806724at2"/>